<feature type="region of interest" description="Disordered" evidence="6">
    <location>
        <begin position="1"/>
        <end position="74"/>
    </location>
</feature>
<proteinExistence type="predicted"/>
<keyword evidence="9" id="KW-1185">Reference proteome</keyword>
<dbReference type="PANTHER" id="PTHR30055:SF226">
    <property type="entry name" value="HTH-TYPE TRANSCRIPTIONAL REGULATOR PKSA"/>
    <property type="match status" value="1"/>
</dbReference>
<evidence type="ECO:0000256" key="1">
    <source>
        <dbReference type="ARBA" id="ARBA00022491"/>
    </source>
</evidence>
<comment type="caution">
    <text evidence="8">The sequence shown here is derived from an EMBL/GenBank/DDBJ whole genome shotgun (WGS) entry which is preliminary data.</text>
</comment>
<accession>A0ABS2LH27</accession>
<evidence type="ECO:0000256" key="5">
    <source>
        <dbReference type="PROSITE-ProRule" id="PRU00335"/>
    </source>
</evidence>
<reference evidence="8 9" key="1">
    <citation type="submission" date="2021-01" db="EMBL/GenBank/DDBJ databases">
        <title>Sequencing the genomes of 1000 actinobacteria strains.</title>
        <authorList>
            <person name="Klenk H.-P."/>
        </authorList>
    </citation>
    <scope>NUCLEOTIDE SEQUENCE [LARGE SCALE GENOMIC DNA]</scope>
    <source>
        <strain evidence="8 9">DSM 46000</strain>
    </source>
</reference>
<feature type="DNA-binding region" description="H-T-H motif" evidence="5">
    <location>
        <begin position="96"/>
        <end position="115"/>
    </location>
</feature>
<feature type="compositionally biased region" description="Polar residues" evidence="6">
    <location>
        <begin position="25"/>
        <end position="40"/>
    </location>
</feature>
<evidence type="ECO:0000256" key="4">
    <source>
        <dbReference type="ARBA" id="ARBA00023163"/>
    </source>
</evidence>
<keyword evidence="3 5" id="KW-0238">DNA-binding</keyword>
<dbReference type="SUPFAM" id="SSF46689">
    <property type="entry name" value="Homeodomain-like"/>
    <property type="match status" value="1"/>
</dbReference>
<evidence type="ECO:0000259" key="7">
    <source>
        <dbReference type="PROSITE" id="PS50977"/>
    </source>
</evidence>
<dbReference type="PROSITE" id="PS50977">
    <property type="entry name" value="HTH_TETR_2"/>
    <property type="match status" value="1"/>
</dbReference>
<dbReference type="PRINTS" id="PR00455">
    <property type="entry name" value="HTHTETR"/>
</dbReference>
<dbReference type="InterPro" id="IPR001647">
    <property type="entry name" value="HTH_TetR"/>
</dbReference>
<dbReference type="InterPro" id="IPR036271">
    <property type="entry name" value="Tet_transcr_reg_TetR-rel_C_sf"/>
</dbReference>
<dbReference type="InterPro" id="IPR009057">
    <property type="entry name" value="Homeodomain-like_sf"/>
</dbReference>
<dbReference type="EMBL" id="JAFBBO010000001">
    <property type="protein sequence ID" value="MBM7479662.1"/>
    <property type="molecule type" value="Genomic_DNA"/>
</dbReference>
<sequence>MIENGPGTRTADPADTAATPKTATESPARTAPTSKNQGKNQGKAEGKNQGKAEGKNQGKAEGKRPDGRLVRGEQRRREILRTAVEVFGEQGFRGSSLREIAARVGISEAGLLHHFGSKAGLLTATIEERDRRDLERRTQEETEGATLLATIRDQVRRNAETPGLVGLHVVVAAEATDPTHPAHAVVRDRYRALRHQDDTRFHDAIDRGELRPEVDPQAIGQLFSAVMDGLQLQWLLDPENVDMVALFDHFVALLQPEQGAPPAPAPLIEQEST</sequence>
<feature type="compositionally biased region" description="Low complexity" evidence="6">
    <location>
        <begin position="10"/>
        <end position="24"/>
    </location>
</feature>
<dbReference type="PANTHER" id="PTHR30055">
    <property type="entry name" value="HTH-TYPE TRANSCRIPTIONAL REGULATOR RUTR"/>
    <property type="match status" value="1"/>
</dbReference>
<keyword evidence="2" id="KW-0805">Transcription regulation</keyword>
<dbReference type="SUPFAM" id="SSF48498">
    <property type="entry name" value="Tetracyclin repressor-like, C-terminal domain"/>
    <property type="match status" value="1"/>
</dbReference>
<organism evidence="8 9">
    <name type="scientific">Oerskovia jenensis</name>
    <dbReference type="NCBI Taxonomy" id="162169"/>
    <lineage>
        <taxon>Bacteria</taxon>
        <taxon>Bacillati</taxon>
        <taxon>Actinomycetota</taxon>
        <taxon>Actinomycetes</taxon>
        <taxon>Micrococcales</taxon>
        <taxon>Cellulomonadaceae</taxon>
        <taxon>Oerskovia</taxon>
    </lineage>
</organism>
<gene>
    <name evidence="8" type="ORF">JOD49_002582</name>
</gene>
<evidence type="ECO:0000313" key="8">
    <source>
        <dbReference type="EMBL" id="MBM7479662.1"/>
    </source>
</evidence>
<evidence type="ECO:0000313" key="9">
    <source>
        <dbReference type="Proteomes" id="UP000698059"/>
    </source>
</evidence>
<evidence type="ECO:0000256" key="3">
    <source>
        <dbReference type="ARBA" id="ARBA00023125"/>
    </source>
</evidence>
<dbReference type="Gene3D" id="1.10.357.10">
    <property type="entry name" value="Tetracycline Repressor, domain 2"/>
    <property type="match status" value="1"/>
</dbReference>
<dbReference type="Proteomes" id="UP000698059">
    <property type="component" value="Unassembled WGS sequence"/>
</dbReference>
<dbReference type="Pfam" id="PF00440">
    <property type="entry name" value="TetR_N"/>
    <property type="match status" value="1"/>
</dbReference>
<keyword evidence="4" id="KW-0804">Transcription</keyword>
<evidence type="ECO:0000256" key="6">
    <source>
        <dbReference type="SAM" id="MobiDB-lite"/>
    </source>
</evidence>
<name>A0ABS2LH27_9CELL</name>
<protein>
    <submittedName>
        <fullName evidence="8">AcrR family transcriptional regulator</fullName>
    </submittedName>
</protein>
<dbReference type="InterPro" id="IPR039538">
    <property type="entry name" value="BetI_C"/>
</dbReference>
<dbReference type="RefSeq" id="WP_205307558.1">
    <property type="nucleotide sequence ID" value="NZ_BAAAVF010000011.1"/>
</dbReference>
<evidence type="ECO:0000256" key="2">
    <source>
        <dbReference type="ARBA" id="ARBA00023015"/>
    </source>
</evidence>
<feature type="domain" description="HTH tetR-type" evidence="7">
    <location>
        <begin position="73"/>
        <end position="133"/>
    </location>
</feature>
<feature type="compositionally biased region" description="Basic and acidic residues" evidence="6">
    <location>
        <begin position="42"/>
        <end position="74"/>
    </location>
</feature>
<dbReference type="Pfam" id="PF13977">
    <property type="entry name" value="TetR_C_6"/>
    <property type="match status" value="1"/>
</dbReference>
<dbReference type="InterPro" id="IPR050109">
    <property type="entry name" value="HTH-type_TetR-like_transc_reg"/>
</dbReference>
<keyword evidence="1" id="KW-0678">Repressor</keyword>